<comment type="caution">
    <text evidence="5">The sequence shown here is derived from an EMBL/GenBank/DDBJ whole genome shotgun (WGS) entry which is preliminary data.</text>
</comment>
<reference evidence="5" key="1">
    <citation type="journal article" date="2014" name="Int. J. Syst. Evol. Microbiol.">
        <title>Complete genome sequence of Corynebacterium casei LMG S-19264T (=DSM 44701T), isolated from a smear-ripened cheese.</title>
        <authorList>
            <consortium name="US DOE Joint Genome Institute (JGI-PGF)"/>
            <person name="Walter F."/>
            <person name="Albersmeier A."/>
            <person name="Kalinowski J."/>
            <person name="Ruckert C."/>
        </authorList>
    </citation>
    <scope>NUCLEOTIDE SEQUENCE</scope>
    <source>
        <strain evidence="5">KCTC 42651</strain>
    </source>
</reference>
<evidence type="ECO:0000256" key="2">
    <source>
        <dbReference type="SAM" id="Coils"/>
    </source>
</evidence>
<dbReference type="InterPro" id="IPR035965">
    <property type="entry name" value="PAS-like_dom_sf"/>
</dbReference>
<dbReference type="GO" id="GO:0052621">
    <property type="term" value="F:diguanylate cyclase activity"/>
    <property type="evidence" value="ECO:0007669"/>
    <property type="project" value="UniProtKB-EC"/>
</dbReference>
<dbReference type="CDD" id="cd00130">
    <property type="entry name" value="PAS"/>
    <property type="match status" value="1"/>
</dbReference>
<dbReference type="FunFam" id="3.30.70.270:FF:000001">
    <property type="entry name" value="Diguanylate cyclase domain protein"/>
    <property type="match status" value="1"/>
</dbReference>
<dbReference type="SMART" id="SM00091">
    <property type="entry name" value="PAS"/>
    <property type="match status" value="2"/>
</dbReference>
<name>A0A919CSE0_9PROT</name>
<feature type="domain" description="GGDEF" evidence="4">
    <location>
        <begin position="471"/>
        <end position="604"/>
    </location>
</feature>
<evidence type="ECO:0000313" key="6">
    <source>
        <dbReference type="Proteomes" id="UP000630353"/>
    </source>
</evidence>
<dbReference type="EMBL" id="BMZS01000015">
    <property type="protein sequence ID" value="GHD63015.1"/>
    <property type="molecule type" value="Genomic_DNA"/>
</dbReference>
<dbReference type="InterPro" id="IPR013656">
    <property type="entry name" value="PAS_4"/>
</dbReference>
<dbReference type="SMART" id="SM00267">
    <property type="entry name" value="GGDEF"/>
    <property type="match status" value="1"/>
</dbReference>
<reference evidence="5" key="2">
    <citation type="submission" date="2020-09" db="EMBL/GenBank/DDBJ databases">
        <authorList>
            <person name="Sun Q."/>
            <person name="Kim S."/>
        </authorList>
    </citation>
    <scope>NUCLEOTIDE SEQUENCE</scope>
    <source>
        <strain evidence="5">KCTC 42651</strain>
    </source>
</reference>
<keyword evidence="6" id="KW-1185">Reference proteome</keyword>
<dbReference type="Pfam" id="PF00990">
    <property type="entry name" value="GGDEF"/>
    <property type="match status" value="1"/>
</dbReference>
<dbReference type="InterPro" id="IPR000160">
    <property type="entry name" value="GGDEF_dom"/>
</dbReference>
<dbReference type="GO" id="GO:1902201">
    <property type="term" value="P:negative regulation of bacterial-type flagellum-dependent cell motility"/>
    <property type="evidence" value="ECO:0007669"/>
    <property type="project" value="TreeGrafter"/>
</dbReference>
<dbReference type="GO" id="GO:0005886">
    <property type="term" value="C:plasma membrane"/>
    <property type="evidence" value="ECO:0007669"/>
    <property type="project" value="TreeGrafter"/>
</dbReference>
<keyword evidence="2" id="KW-0175">Coiled coil</keyword>
<sequence length="614" mass="67850">MPIVHTEIAEHVDRRVSNEAIATLYRQWIEAASDEGLPDFALFDPAARPDEADDLMVIEPDGRSLLYAYYGRRIANATGFDMTGRRTSDFDGETAALAERKYRSVLETRRPLYLISSASRSSAVVSWERLIMPVRAADGRTLIVCYSVPLVHKAEILDSLMESSTDGIAVLQPVRDPDGRIADFRYLMINKRAGEILNRDTSSLIGAPVSIVFPEANSRLPVYREVMATGIPRQIELDSAVDGEPRSFRLSAVRAGQNVVVTLTDITEMRRMMEQLERQQTDLQFANDTLQDQAANLVSLVETIEQARADALSAERFVTDLMEAVPVPLFYWNPDGTLNRVNRHYAAVYGHTTASIIGKTPEDILPPHVAKYLREHNARLIESGGHQTYEGDVDVPGRGLRRFVVHRALVRDLEDRPIGIAGAMLDLTEEYGLRRELERLASTDPMTGLYNRRVFMERLEAQAAHHQRYGTPASLAILDVDHFKSVNDTYGHDFGDAVLVGLARLLSAQVRQGVDVVARFGGEEFVLLLPETDGPAAATMADRLRAAFAALAFDHASGPKTFSASVGVAEIGRADDVTSLLKRADDALYRSKHAGRNRVTLAGAPPDRRMSSAG</sequence>
<dbReference type="PANTHER" id="PTHR45138">
    <property type="entry name" value="REGULATORY COMPONENTS OF SENSORY TRANSDUCTION SYSTEM"/>
    <property type="match status" value="1"/>
</dbReference>
<dbReference type="EC" id="2.7.7.65" evidence="1"/>
<proteinExistence type="predicted"/>
<dbReference type="NCBIfam" id="TIGR00229">
    <property type="entry name" value="sensory_box"/>
    <property type="match status" value="1"/>
</dbReference>
<dbReference type="PANTHER" id="PTHR45138:SF24">
    <property type="entry name" value="DIGUANYLATE CYCLASE DGCC-RELATED"/>
    <property type="match status" value="1"/>
</dbReference>
<dbReference type="SUPFAM" id="SSF55073">
    <property type="entry name" value="Nucleotide cyclase"/>
    <property type="match status" value="1"/>
</dbReference>
<dbReference type="Gene3D" id="3.30.70.270">
    <property type="match status" value="1"/>
</dbReference>
<dbReference type="InterPro" id="IPR050469">
    <property type="entry name" value="Diguanylate_Cyclase"/>
</dbReference>
<dbReference type="AlphaFoldDB" id="A0A919CSE0"/>
<dbReference type="InterPro" id="IPR029787">
    <property type="entry name" value="Nucleotide_cyclase"/>
</dbReference>
<dbReference type="Gene3D" id="3.30.450.20">
    <property type="entry name" value="PAS domain"/>
    <property type="match status" value="2"/>
</dbReference>
<dbReference type="SUPFAM" id="SSF55785">
    <property type="entry name" value="PYP-like sensor domain (PAS domain)"/>
    <property type="match status" value="2"/>
</dbReference>
<evidence type="ECO:0000259" key="3">
    <source>
        <dbReference type="PROSITE" id="PS50112"/>
    </source>
</evidence>
<dbReference type="NCBIfam" id="TIGR00254">
    <property type="entry name" value="GGDEF"/>
    <property type="match status" value="1"/>
</dbReference>
<dbReference type="PROSITE" id="PS50112">
    <property type="entry name" value="PAS"/>
    <property type="match status" value="1"/>
</dbReference>
<dbReference type="Pfam" id="PF08448">
    <property type="entry name" value="PAS_4"/>
    <property type="match status" value="3"/>
</dbReference>
<dbReference type="InterPro" id="IPR000014">
    <property type="entry name" value="PAS"/>
</dbReference>
<dbReference type="PROSITE" id="PS50887">
    <property type="entry name" value="GGDEF"/>
    <property type="match status" value="1"/>
</dbReference>
<evidence type="ECO:0000313" key="5">
    <source>
        <dbReference type="EMBL" id="GHD63015.1"/>
    </source>
</evidence>
<evidence type="ECO:0000259" key="4">
    <source>
        <dbReference type="PROSITE" id="PS50887"/>
    </source>
</evidence>
<protein>
    <recommendedName>
        <fullName evidence="1">diguanylate cyclase</fullName>
        <ecNumber evidence="1">2.7.7.65</ecNumber>
    </recommendedName>
</protein>
<evidence type="ECO:0000256" key="1">
    <source>
        <dbReference type="ARBA" id="ARBA00012528"/>
    </source>
</evidence>
<dbReference type="CDD" id="cd01949">
    <property type="entry name" value="GGDEF"/>
    <property type="match status" value="1"/>
</dbReference>
<accession>A0A919CSE0</accession>
<dbReference type="Proteomes" id="UP000630353">
    <property type="component" value="Unassembled WGS sequence"/>
</dbReference>
<gene>
    <name evidence="5" type="ORF">GCM10017083_52670</name>
</gene>
<feature type="coiled-coil region" evidence="2">
    <location>
        <begin position="266"/>
        <end position="310"/>
    </location>
</feature>
<organism evidence="5 6">
    <name type="scientific">Thalassobaculum fulvum</name>
    <dbReference type="NCBI Taxonomy" id="1633335"/>
    <lineage>
        <taxon>Bacteria</taxon>
        <taxon>Pseudomonadati</taxon>
        <taxon>Pseudomonadota</taxon>
        <taxon>Alphaproteobacteria</taxon>
        <taxon>Rhodospirillales</taxon>
        <taxon>Thalassobaculaceae</taxon>
        <taxon>Thalassobaculum</taxon>
    </lineage>
</organism>
<dbReference type="RefSeq" id="WP_189995382.1">
    <property type="nucleotide sequence ID" value="NZ_BMZS01000015.1"/>
</dbReference>
<feature type="domain" description="PAS" evidence="3">
    <location>
        <begin position="314"/>
        <end position="384"/>
    </location>
</feature>
<dbReference type="GO" id="GO:0043709">
    <property type="term" value="P:cell adhesion involved in single-species biofilm formation"/>
    <property type="evidence" value="ECO:0007669"/>
    <property type="project" value="TreeGrafter"/>
</dbReference>
<dbReference type="InterPro" id="IPR043128">
    <property type="entry name" value="Rev_trsase/Diguanyl_cyclase"/>
</dbReference>